<gene>
    <name evidence="2" type="ORF">SAMN05216229_11636</name>
</gene>
<dbReference type="Proteomes" id="UP000243084">
    <property type="component" value="Unassembled WGS sequence"/>
</dbReference>
<reference evidence="3" key="1">
    <citation type="submission" date="2016-10" db="EMBL/GenBank/DDBJ databases">
        <authorList>
            <person name="Varghese N."/>
            <person name="Submissions S."/>
        </authorList>
    </citation>
    <scope>NUCLEOTIDE SEQUENCE [LARGE SCALE GENOMIC DNA]</scope>
    <source>
        <strain evidence="3">JCM 18195</strain>
    </source>
</reference>
<evidence type="ECO:0000313" key="3">
    <source>
        <dbReference type="Proteomes" id="UP000243084"/>
    </source>
</evidence>
<protein>
    <submittedName>
        <fullName evidence="2">Uncharacterized protein</fullName>
    </submittedName>
</protein>
<proteinExistence type="predicted"/>
<sequence>MNAVRVRDAILGLLILALPALGLGLYQLHGRLAALPHDLVEQPQLGLLQERLLAMSETNAGFTVMLDEHQQHLAVLENQTAALHAGIEQGEAALTSLQQAQASHAQRSELQSLAERLSLAETQLRALQTALATRPAPKPRRTTPRRQPERLTPPFAALSIESRGGERFLTIAPTASRSLRHVRLLRLGEQFAGWRLTTLDKQSAQFAVTGKPEQNLPLPGGNAP</sequence>
<keyword evidence="3" id="KW-1185">Reference proteome</keyword>
<name>A0A1I5XGH2_9GAMM</name>
<dbReference type="AlphaFoldDB" id="A0A1I5XGH2"/>
<accession>A0A1I5XGH2</accession>
<dbReference type="RefSeq" id="WP_092433758.1">
    <property type="nucleotide sequence ID" value="NZ_FOXM01000016.1"/>
</dbReference>
<dbReference type="EMBL" id="FOXM01000016">
    <property type="protein sequence ID" value="SFQ30767.1"/>
    <property type="molecule type" value="Genomic_DNA"/>
</dbReference>
<feature type="region of interest" description="Disordered" evidence="1">
    <location>
        <begin position="132"/>
        <end position="152"/>
    </location>
</feature>
<organism evidence="2 3">
    <name type="scientific">Geopseudomonas sagittaria</name>
    <dbReference type="NCBI Taxonomy" id="1135990"/>
    <lineage>
        <taxon>Bacteria</taxon>
        <taxon>Pseudomonadati</taxon>
        <taxon>Pseudomonadota</taxon>
        <taxon>Gammaproteobacteria</taxon>
        <taxon>Pseudomonadales</taxon>
        <taxon>Pseudomonadaceae</taxon>
        <taxon>Geopseudomonas</taxon>
    </lineage>
</organism>
<dbReference type="OrthoDB" id="7055747at2"/>
<evidence type="ECO:0000256" key="1">
    <source>
        <dbReference type="SAM" id="MobiDB-lite"/>
    </source>
</evidence>
<evidence type="ECO:0000313" key="2">
    <source>
        <dbReference type="EMBL" id="SFQ30767.1"/>
    </source>
</evidence>